<reference evidence="2" key="1">
    <citation type="journal article" date="2020" name="Stud. Mycol.">
        <title>101 Dothideomycetes genomes: a test case for predicting lifestyles and emergence of pathogens.</title>
        <authorList>
            <person name="Haridas S."/>
            <person name="Albert R."/>
            <person name="Binder M."/>
            <person name="Bloem J."/>
            <person name="Labutti K."/>
            <person name="Salamov A."/>
            <person name="Andreopoulos B."/>
            <person name="Baker S."/>
            <person name="Barry K."/>
            <person name="Bills G."/>
            <person name="Bluhm B."/>
            <person name="Cannon C."/>
            <person name="Castanera R."/>
            <person name="Culley D."/>
            <person name="Daum C."/>
            <person name="Ezra D."/>
            <person name="Gonzalez J."/>
            <person name="Henrissat B."/>
            <person name="Kuo A."/>
            <person name="Liang C."/>
            <person name="Lipzen A."/>
            <person name="Lutzoni F."/>
            <person name="Magnuson J."/>
            <person name="Mondo S."/>
            <person name="Nolan M."/>
            <person name="Ohm R."/>
            <person name="Pangilinan J."/>
            <person name="Park H.-J."/>
            <person name="Ramirez L."/>
            <person name="Alfaro M."/>
            <person name="Sun H."/>
            <person name="Tritt A."/>
            <person name="Yoshinaga Y."/>
            <person name="Zwiers L.-H."/>
            <person name="Turgeon B."/>
            <person name="Goodwin S."/>
            <person name="Spatafora J."/>
            <person name="Crous P."/>
            <person name="Grigoriev I."/>
        </authorList>
    </citation>
    <scope>NUCLEOTIDE SEQUENCE</scope>
    <source>
        <strain evidence="2">CBS 133067</strain>
    </source>
</reference>
<dbReference type="Gene3D" id="3.40.50.720">
    <property type="entry name" value="NAD(P)-binding Rossmann-like Domain"/>
    <property type="match status" value="1"/>
</dbReference>
<dbReference type="InterPro" id="IPR013154">
    <property type="entry name" value="ADH-like_N"/>
</dbReference>
<dbReference type="InterPro" id="IPR011032">
    <property type="entry name" value="GroES-like_sf"/>
</dbReference>
<feature type="domain" description="Enoyl reductase (ER)" evidence="1">
    <location>
        <begin position="18"/>
        <end position="327"/>
    </location>
</feature>
<comment type="caution">
    <text evidence="2">The sequence shown here is derived from an EMBL/GenBank/DDBJ whole genome shotgun (WGS) entry which is preliminary data.</text>
</comment>
<dbReference type="InterPro" id="IPR036291">
    <property type="entry name" value="NAD(P)-bd_dom_sf"/>
</dbReference>
<dbReference type="OrthoDB" id="201656at2759"/>
<dbReference type="SMART" id="SM00829">
    <property type="entry name" value="PKS_ER"/>
    <property type="match status" value="1"/>
</dbReference>
<dbReference type="SUPFAM" id="SSF51735">
    <property type="entry name" value="NAD(P)-binding Rossmann-fold domains"/>
    <property type="match status" value="1"/>
</dbReference>
<dbReference type="Proteomes" id="UP000799772">
    <property type="component" value="Unassembled WGS sequence"/>
</dbReference>
<evidence type="ECO:0000259" key="1">
    <source>
        <dbReference type="SMART" id="SM00829"/>
    </source>
</evidence>
<dbReference type="PANTHER" id="PTHR11695:SF647">
    <property type="entry name" value="ENOYL REDUCTASE (ER) DOMAIN-CONTAINING PROTEIN"/>
    <property type="match status" value="1"/>
</dbReference>
<dbReference type="InterPro" id="IPR050700">
    <property type="entry name" value="YIM1/Zinc_Alcohol_DH_Fams"/>
</dbReference>
<protein>
    <submittedName>
        <fullName evidence="2">Alcohol dehydrogenase</fullName>
    </submittedName>
</protein>
<gene>
    <name evidence="2" type="ORF">NA57DRAFT_52306</name>
</gene>
<keyword evidence="3" id="KW-1185">Reference proteome</keyword>
<dbReference type="Pfam" id="PF08240">
    <property type="entry name" value="ADH_N"/>
    <property type="match status" value="1"/>
</dbReference>
<accession>A0A9P4IMN4</accession>
<organism evidence="2 3">
    <name type="scientific">Rhizodiscina lignyota</name>
    <dbReference type="NCBI Taxonomy" id="1504668"/>
    <lineage>
        <taxon>Eukaryota</taxon>
        <taxon>Fungi</taxon>
        <taxon>Dikarya</taxon>
        <taxon>Ascomycota</taxon>
        <taxon>Pezizomycotina</taxon>
        <taxon>Dothideomycetes</taxon>
        <taxon>Pleosporomycetidae</taxon>
        <taxon>Aulographales</taxon>
        <taxon>Rhizodiscinaceae</taxon>
        <taxon>Rhizodiscina</taxon>
    </lineage>
</organism>
<dbReference type="AlphaFoldDB" id="A0A9P4IMN4"/>
<dbReference type="SUPFAM" id="SSF50129">
    <property type="entry name" value="GroES-like"/>
    <property type="match status" value="1"/>
</dbReference>
<dbReference type="Gene3D" id="3.90.180.10">
    <property type="entry name" value="Medium-chain alcohol dehydrogenases, catalytic domain"/>
    <property type="match status" value="1"/>
</dbReference>
<sequence>MADTSVKAWTNSKGGYPNCLKQSTLSQPSTLSPSQVLVRIHAAALNPVDIQVMNLPIWSLPFMDGEKGVGCDFSGTILRAGPETELKEGDEVYGMAIDIFGAGGTLAEVQTIDTKKSAIVKKPEGWSRVQAAALPLVWLTARTCIESIEPYMAGSKTVGVLGGSSATGMYVVHLAKQKGWNVVASCSGRNTDFVKSMGAADIIDYTKESVPDRMRAAKPDAIVDCVGGTECLSIAKRYVTIVGDKTSRLSIGGSMLYLFHPWMHVRWALGRLGLGVVYDCINLELRNDWLEESKKLPTEKIIIDSEFEFEKLKEAFERLNTGRARVL</sequence>
<name>A0A9P4IMN4_9PEZI</name>
<dbReference type="GO" id="GO:0005739">
    <property type="term" value="C:mitochondrion"/>
    <property type="evidence" value="ECO:0007669"/>
    <property type="project" value="TreeGrafter"/>
</dbReference>
<dbReference type="EMBL" id="ML978122">
    <property type="protein sequence ID" value="KAF2102753.1"/>
    <property type="molecule type" value="Genomic_DNA"/>
</dbReference>
<dbReference type="GO" id="GO:0016491">
    <property type="term" value="F:oxidoreductase activity"/>
    <property type="evidence" value="ECO:0007669"/>
    <property type="project" value="InterPro"/>
</dbReference>
<proteinExistence type="predicted"/>
<dbReference type="Pfam" id="PF00107">
    <property type="entry name" value="ADH_zinc_N"/>
    <property type="match status" value="1"/>
</dbReference>
<dbReference type="PANTHER" id="PTHR11695">
    <property type="entry name" value="ALCOHOL DEHYDROGENASE RELATED"/>
    <property type="match status" value="1"/>
</dbReference>
<evidence type="ECO:0000313" key="3">
    <source>
        <dbReference type="Proteomes" id="UP000799772"/>
    </source>
</evidence>
<dbReference type="InterPro" id="IPR013149">
    <property type="entry name" value="ADH-like_C"/>
</dbReference>
<dbReference type="InterPro" id="IPR020843">
    <property type="entry name" value="ER"/>
</dbReference>
<evidence type="ECO:0000313" key="2">
    <source>
        <dbReference type="EMBL" id="KAF2102753.1"/>
    </source>
</evidence>